<dbReference type="RefSeq" id="WP_144334578.1">
    <property type="nucleotide sequence ID" value="NZ_VLPL01000012.1"/>
</dbReference>
<proteinExistence type="predicted"/>
<keyword evidence="2" id="KW-1185">Reference proteome</keyword>
<name>A0A556MGP7_9FLAO</name>
<gene>
    <name evidence="1" type="ORF">FO442_17850</name>
</gene>
<dbReference type="AlphaFoldDB" id="A0A556MGP7"/>
<comment type="caution">
    <text evidence="1">The sequence shown here is derived from an EMBL/GenBank/DDBJ whole genome shotgun (WGS) entry which is preliminary data.</text>
</comment>
<reference evidence="1 2" key="1">
    <citation type="submission" date="2019-07" db="EMBL/GenBank/DDBJ databases">
        <authorList>
            <person name="Huq M.A."/>
        </authorList>
    </citation>
    <scope>NUCLEOTIDE SEQUENCE [LARGE SCALE GENOMIC DNA]</scope>
    <source>
        <strain evidence="1 2">MAH-3</strain>
    </source>
</reference>
<dbReference type="Pfam" id="PF11199">
    <property type="entry name" value="DUF2891"/>
    <property type="match status" value="1"/>
</dbReference>
<dbReference type="InterPro" id="IPR021365">
    <property type="entry name" value="DUF2891"/>
</dbReference>
<organism evidence="1 2">
    <name type="scientific">Fluviicola chungangensis</name>
    <dbReference type="NCBI Taxonomy" id="2597671"/>
    <lineage>
        <taxon>Bacteria</taxon>
        <taxon>Pseudomonadati</taxon>
        <taxon>Bacteroidota</taxon>
        <taxon>Flavobacteriia</taxon>
        <taxon>Flavobacteriales</taxon>
        <taxon>Crocinitomicaceae</taxon>
        <taxon>Fluviicola</taxon>
    </lineage>
</organism>
<sequence>MKYLIFVFLFISELNFAQEISKAEAKRLLSLPLKCVLKEYPNKLGQVLNEKSDLKSPAELHPAFYGCFDWHSSVHGHWLMVKLLNKYPELITDSVVMVLRTNLSKANIEKEIESFAVKNNGSFERTYGWNWLLKLQLELESWDHPVGRELSSNLAPLAELFCKKYIEFLPKLNYAIRSGDHINTAFGLTFAYDYAITHSNDSLKTTIEKRARDFYFNDKAYPLHLEPSGYDFLSGGFEEIDIMRRILSKEAFKKWLKQFAPQLFSKKFTLEPGKVSDRSDGHLVHLDGLNFSRAWCLYGIAKTLPELKHLNRVADQHVQTSLPNIVDGDYMGEHWLASFALLALLSK</sequence>
<evidence type="ECO:0000313" key="2">
    <source>
        <dbReference type="Proteomes" id="UP000316008"/>
    </source>
</evidence>
<dbReference type="Proteomes" id="UP000316008">
    <property type="component" value="Unassembled WGS sequence"/>
</dbReference>
<dbReference type="EMBL" id="VLPL01000012">
    <property type="protein sequence ID" value="TSJ39039.1"/>
    <property type="molecule type" value="Genomic_DNA"/>
</dbReference>
<accession>A0A556MGP7</accession>
<dbReference type="OrthoDB" id="9779797at2"/>
<evidence type="ECO:0000313" key="1">
    <source>
        <dbReference type="EMBL" id="TSJ39039.1"/>
    </source>
</evidence>
<protein>
    <submittedName>
        <fullName evidence="1">DUF2891 domain-containing protein</fullName>
    </submittedName>
</protein>